<evidence type="ECO:0000313" key="9">
    <source>
        <dbReference type="EMBL" id="QAR32529.1"/>
    </source>
</evidence>
<evidence type="ECO:0000256" key="6">
    <source>
        <dbReference type="ARBA" id="ARBA00023163"/>
    </source>
</evidence>
<sequence>MNFEESLRSKNLKVTPQRMLLLSEIRGKGHVCIDELHKLVKAVSPSVSLATIYKNVNLLVEEGLLKEIPIEGAKPVYEINVGDHVHYVCSKCGYVEDLETDSYELKKFFYEKYGKYVDSVGVMIKGTCRSCSGMNS</sequence>
<evidence type="ECO:0000256" key="5">
    <source>
        <dbReference type="ARBA" id="ARBA00023125"/>
    </source>
</evidence>
<dbReference type="KEGG" id="gtl:EP073_03655"/>
<dbReference type="GO" id="GO:0000976">
    <property type="term" value="F:transcription cis-regulatory region binding"/>
    <property type="evidence" value="ECO:0007669"/>
    <property type="project" value="TreeGrafter"/>
</dbReference>
<organism evidence="9 10">
    <name type="scientific">Geovibrio thiophilus</name>
    <dbReference type="NCBI Taxonomy" id="139438"/>
    <lineage>
        <taxon>Bacteria</taxon>
        <taxon>Pseudomonadati</taxon>
        <taxon>Deferribacterota</taxon>
        <taxon>Deferribacteres</taxon>
        <taxon>Deferribacterales</taxon>
        <taxon>Geovibrionaceae</taxon>
        <taxon>Geovibrio</taxon>
    </lineage>
</organism>
<feature type="binding site" evidence="8">
    <location>
        <position position="104"/>
    </location>
    <ligand>
        <name>Fe cation</name>
        <dbReference type="ChEBI" id="CHEBI:24875"/>
    </ligand>
</feature>
<keyword evidence="6" id="KW-0804">Transcription</keyword>
<feature type="binding site" evidence="7">
    <location>
        <position position="89"/>
    </location>
    <ligand>
        <name>Zn(2+)</name>
        <dbReference type="ChEBI" id="CHEBI:29105"/>
    </ligand>
</feature>
<keyword evidence="2" id="KW-0678">Repressor</keyword>
<gene>
    <name evidence="9" type="ORF">EP073_03655</name>
</gene>
<dbReference type="InterPro" id="IPR002481">
    <property type="entry name" value="FUR"/>
</dbReference>
<dbReference type="GO" id="GO:0003700">
    <property type="term" value="F:DNA-binding transcription factor activity"/>
    <property type="evidence" value="ECO:0007669"/>
    <property type="project" value="InterPro"/>
</dbReference>
<dbReference type="Gene3D" id="1.10.10.10">
    <property type="entry name" value="Winged helix-like DNA-binding domain superfamily/Winged helix DNA-binding domain"/>
    <property type="match status" value="1"/>
</dbReference>
<dbReference type="AlphaFoldDB" id="A0A410JWU1"/>
<comment type="cofactor">
    <cofactor evidence="8">
        <name>Mn(2+)</name>
        <dbReference type="ChEBI" id="CHEBI:29035"/>
    </cofactor>
    <cofactor evidence="8">
        <name>Fe(2+)</name>
        <dbReference type="ChEBI" id="CHEBI:29033"/>
    </cofactor>
    <text evidence="8">Binds 1 Mn(2+) or Fe(2+) ion per subunit.</text>
</comment>
<evidence type="ECO:0000256" key="7">
    <source>
        <dbReference type="PIRSR" id="PIRSR602481-1"/>
    </source>
</evidence>
<keyword evidence="4" id="KW-0805">Transcription regulation</keyword>
<dbReference type="EMBL" id="CP035108">
    <property type="protein sequence ID" value="QAR32529.1"/>
    <property type="molecule type" value="Genomic_DNA"/>
</dbReference>
<keyword evidence="8" id="KW-0408">Iron</keyword>
<dbReference type="OrthoDB" id="8659436at2"/>
<proteinExistence type="inferred from homology"/>
<feature type="binding site" evidence="7">
    <location>
        <position position="131"/>
    </location>
    <ligand>
        <name>Zn(2+)</name>
        <dbReference type="ChEBI" id="CHEBI:29105"/>
    </ligand>
</feature>
<comment type="cofactor">
    <cofactor evidence="7">
        <name>Zn(2+)</name>
        <dbReference type="ChEBI" id="CHEBI:29105"/>
    </cofactor>
    <text evidence="7">Binds 1 zinc ion per subunit.</text>
</comment>
<keyword evidence="7" id="KW-0479">Metal-binding</keyword>
<dbReference type="SUPFAM" id="SSF46785">
    <property type="entry name" value="Winged helix' DNA-binding domain"/>
    <property type="match status" value="1"/>
</dbReference>
<dbReference type="PANTHER" id="PTHR33202">
    <property type="entry name" value="ZINC UPTAKE REGULATION PROTEIN"/>
    <property type="match status" value="1"/>
</dbReference>
<dbReference type="GO" id="GO:0008270">
    <property type="term" value="F:zinc ion binding"/>
    <property type="evidence" value="ECO:0007669"/>
    <property type="project" value="TreeGrafter"/>
</dbReference>
<dbReference type="Pfam" id="PF01475">
    <property type="entry name" value="FUR"/>
    <property type="match status" value="1"/>
</dbReference>
<feature type="binding site" evidence="7">
    <location>
        <position position="128"/>
    </location>
    <ligand>
        <name>Zn(2+)</name>
        <dbReference type="ChEBI" id="CHEBI:29105"/>
    </ligand>
</feature>
<keyword evidence="5" id="KW-0238">DNA-binding</keyword>
<protein>
    <submittedName>
        <fullName evidence="9">Transcriptional repressor</fullName>
    </submittedName>
</protein>
<name>A0A410JWU1_9BACT</name>
<dbReference type="PANTHER" id="PTHR33202:SF7">
    <property type="entry name" value="FERRIC UPTAKE REGULATION PROTEIN"/>
    <property type="match status" value="1"/>
</dbReference>
<dbReference type="RefSeq" id="WP_128465816.1">
    <property type="nucleotide sequence ID" value="NZ_CP035108.1"/>
</dbReference>
<feature type="binding site" evidence="7">
    <location>
        <position position="92"/>
    </location>
    <ligand>
        <name>Zn(2+)</name>
        <dbReference type="ChEBI" id="CHEBI:29105"/>
    </ligand>
</feature>
<dbReference type="CDD" id="cd07153">
    <property type="entry name" value="Fur_like"/>
    <property type="match status" value="1"/>
</dbReference>
<dbReference type="GO" id="GO:0045892">
    <property type="term" value="P:negative regulation of DNA-templated transcription"/>
    <property type="evidence" value="ECO:0007669"/>
    <property type="project" value="TreeGrafter"/>
</dbReference>
<dbReference type="Proteomes" id="UP000287502">
    <property type="component" value="Chromosome"/>
</dbReference>
<evidence type="ECO:0000256" key="1">
    <source>
        <dbReference type="ARBA" id="ARBA00007957"/>
    </source>
</evidence>
<evidence type="ECO:0000256" key="3">
    <source>
        <dbReference type="ARBA" id="ARBA00022833"/>
    </source>
</evidence>
<evidence type="ECO:0000256" key="4">
    <source>
        <dbReference type="ARBA" id="ARBA00023015"/>
    </source>
</evidence>
<evidence type="ECO:0000256" key="8">
    <source>
        <dbReference type="PIRSR" id="PIRSR602481-2"/>
    </source>
</evidence>
<dbReference type="GO" id="GO:1900376">
    <property type="term" value="P:regulation of secondary metabolite biosynthetic process"/>
    <property type="evidence" value="ECO:0007669"/>
    <property type="project" value="TreeGrafter"/>
</dbReference>
<dbReference type="InterPro" id="IPR036390">
    <property type="entry name" value="WH_DNA-bd_sf"/>
</dbReference>
<comment type="similarity">
    <text evidence="1">Belongs to the Fur family.</text>
</comment>
<dbReference type="Gene3D" id="3.30.1490.190">
    <property type="match status" value="1"/>
</dbReference>
<evidence type="ECO:0000313" key="10">
    <source>
        <dbReference type="Proteomes" id="UP000287502"/>
    </source>
</evidence>
<evidence type="ECO:0000256" key="2">
    <source>
        <dbReference type="ARBA" id="ARBA00022491"/>
    </source>
</evidence>
<keyword evidence="3 7" id="KW-0862">Zinc</keyword>
<accession>A0A410JWU1</accession>
<reference evidence="9 10" key="1">
    <citation type="submission" date="2019-01" db="EMBL/GenBank/DDBJ databases">
        <title>Geovibrio thiophilus DSM 11263, complete genome.</title>
        <authorList>
            <person name="Spring S."/>
            <person name="Bunk B."/>
            <person name="Sproer C."/>
        </authorList>
    </citation>
    <scope>NUCLEOTIDE SEQUENCE [LARGE SCALE GENOMIC DNA]</scope>
    <source>
        <strain evidence="9 10">DSM 11263</strain>
    </source>
</reference>
<dbReference type="InterPro" id="IPR036388">
    <property type="entry name" value="WH-like_DNA-bd_sf"/>
</dbReference>
<dbReference type="InterPro" id="IPR043135">
    <property type="entry name" value="Fur_C"/>
</dbReference>
<keyword evidence="10" id="KW-1185">Reference proteome</keyword>